<comment type="catalytic activity">
    <reaction evidence="1">
        <text>5-hydroxyisourate + H2O = 5-hydroxy-2-oxo-4-ureido-2,5-dihydro-1H-imidazole-5-carboxylate + H(+)</text>
        <dbReference type="Rhea" id="RHEA:23736"/>
        <dbReference type="ChEBI" id="CHEBI:15377"/>
        <dbReference type="ChEBI" id="CHEBI:15378"/>
        <dbReference type="ChEBI" id="CHEBI:18072"/>
        <dbReference type="ChEBI" id="CHEBI:58639"/>
        <dbReference type="EC" id="3.5.2.17"/>
    </reaction>
</comment>
<evidence type="ECO:0000259" key="6">
    <source>
        <dbReference type="SMART" id="SM00095"/>
    </source>
</evidence>
<evidence type="ECO:0000256" key="3">
    <source>
        <dbReference type="ARBA" id="ARBA00022631"/>
    </source>
</evidence>
<keyword evidence="4" id="KW-0378">Hydrolase</keyword>
<dbReference type="PROSITE" id="PS00768">
    <property type="entry name" value="TRANSTHYRETIN_1"/>
    <property type="match status" value="1"/>
</dbReference>
<protein>
    <recommendedName>
        <fullName evidence="2">hydroxyisourate hydrolase</fullName>
        <ecNumber evidence="2">3.5.2.17</ecNumber>
    </recommendedName>
</protein>
<accession>A0A4S4LMP4</accession>
<dbReference type="AlphaFoldDB" id="A0A4S4LMP4"/>
<dbReference type="EC" id="3.5.2.17" evidence="2"/>
<dbReference type="PROSITE" id="PS00769">
    <property type="entry name" value="TRANSTHYRETIN_2"/>
    <property type="match status" value="1"/>
</dbReference>
<dbReference type="PANTHER" id="PTHR33840">
    <property type="match status" value="1"/>
</dbReference>
<proteinExistence type="predicted"/>
<feature type="region of interest" description="Disordered" evidence="5">
    <location>
        <begin position="1"/>
        <end position="46"/>
    </location>
</feature>
<evidence type="ECO:0000313" key="8">
    <source>
        <dbReference type="Proteomes" id="UP000310158"/>
    </source>
</evidence>
<dbReference type="GO" id="GO:0033971">
    <property type="term" value="F:hydroxyisourate hydrolase activity"/>
    <property type="evidence" value="ECO:0007669"/>
    <property type="project" value="UniProtKB-EC"/>
</dbReference>
<dbReference type="InterPro" id="IPR023418">
    <property type="entry name" value="Thyroxine_BS"/>
</dbReference>
<dbReference type="GO" id="GO:0006144">
    <property type="term" value="P:purine nucleobase metabolic process"/>
    <property type="evidence" value="ECO:0007669"/>
    <property type="project" value="UniProtKB-KW"/>
</dbReference>
<dbReference type="SUPFAM" id="SSF49472">
    <property type="entry name" value="Transthyretin (synonym: prealbumin)"/>
    <property type="match status" value="1"/>
</dbReference>
<dbReference type="Pfam" id="PF09994">
    <property type="entry name" value="T6SS_Tle1-like_cat"/>
    <property type="match status" value="2"/>
</dbReference>
<keyword evidence="8" id="KW-1185">Reference proteome</keyword>
<feature type="compositionally biased region" description="Polar residues" evidence="5">
    <location>
        <begin position="1"/>
        <end position="30"/>
    </location>
</feature>
<dbReference type="PANTHER" id="PTHR33840:SF1">
    <property type="entry name" value="TLE1 PHOSPHOLIPASE DOMAIN-CONTAINING PROTEIN"/>
    <property type="match status" value="1"/>
</dbReference>
<dbReference type="InterPro" id="IPR023419">
    <property type="entry name" value="Transthyretin_CS"/>
</dbReference>
<keyword evidence="3" id="KW-0659">Purine metabolism</keyword>
<comment type="caution">
    <text evidence="7">The sequence shown here is derived from an EMBL/GenBank/DDBJ whole genome shotgun (WGS) entry which is preliminary data.</text>
</comment>
<gene>
    <name evidence="7" type="ORF">EW146_g6748</name>
</gene>
<organism evidence="7 8">
    <name type="scientific">Bondarzewia mesenterica</name>
    <dbReference type="NCBI Taxonomy" id="1095465"/>
    <lineage>
        <taxon>Eukaryota</taxon>
        <taxon>Fungi</taxon>
        <taxon>Dikarya</taxon>
        <taxon>Basidiomycota</taxon>
        <taxon>Agaricomycotina</taxon>
        <taxon>Agaricomycetes</taxon>
        <taxon>Russulales</taxon>
        <taxon>Bondarzewiaceae</taxon>
        <taxon>Bondarzewia</taxon>
    </lineage>
</organism>
<dbReference type="Proteomes" id="UP000310158">
    <property type="component" value="Unassembled WGS sequence"/>
</dbReference>
<evidence type="ECO:0000256" key="1">
    <source>
        <dbReference type="ARBA" id="ARBA00001043"/>
    </source>
</evidence>
<feature type="compositionally biased region" description="Pro residues" evidence="5">
    <location>
        <begin position="33"/>
        <end position="44"/>
    </location>
</feature>
<dbReference type="SMART" id="SM00095">
    <property type="entry name" value="TR_THY"/>
    <property type="match status" value="1"/>
</dbReference>
<dbReference type="NCBIfam" id="TIGR02962">
    <property type="entry name" value="hdxy_isourate"/>
    <property type="match status" value="1"/>
</dbReference>
<evidence type="ECO:0000256" key="5">
    <source>
        <dbReference type="SAM" id="MobiDB-lite"/>
    </source>
</evidence>
<feature type="domain" description="Transthyretin/hydroxyisourate hydrolase" evidence="6">
    <location>
        <begin position="485"/>
        <end position="615"/>
    </location>
</feature>
<name>A0A4S4LMP4_9AGAM</name>
<dbReference type="Pfam" id="PF00576">
    <property type="entry name" value="Transthyretin"/>
    <property type="match status" value="1"/>
</dbReference>
<evidence type="ECO:0000256" key="4">
    <source>
        <dbReference type="ARBA" id="ARBA00022801"/>
    </source>
</evidence>
<dbReference type="InterPro" id="IPR023416">
    <property type="entry name" value="Transthyretin/HIU_hydrolase_d"/>
</dbReference>
<dbReference type="InterPro" id="IPR036817">
    <property type="entry name" value="Transthyretin/HIU_hydrolase_sf"/>
</dbReference>
<dbReference type="InterPro" id="IPR018712">
    <property type="entry name" value="Tle1-like_cat"/>
</dbReference>
<dbReference type="OrthoDB" id="3162439at2759"/>
<dbReference type="CDD" id="cd05822">
    <property type="entry name" value="TLP_HIUase"/>
    <property type="match status" value="1"/>
</dbReference>
<dbReference type="Gene3D" id="2.60.40.180">
    <property type="entry name" value="Transthyretin/hydroxyisourate hydrolase domain"/>
    <property type="match status" value="1"/>
</dbReference>
<evidence type="ECO:0000313" key="7">
    <source>
        <dbReference type="EMBL" id="THH13472.1"/>
    </source>
</evidence>
<dbReference type="EMBL" id="SGPL01000351">
    <property type="protein sequence ID" value="THH13472.1"/>
    <property type="molecule type" value="Genomic_DNA"/>
</dbReference>
<dbReference type="InterPro" id="IPR014306">
    <property type="entry name" value="Hydroxyisourate_hydrolase"/>
</dbReference>
<feature type="region of interest" description="Disordered" evidence="5">
    <location>
        <begin position="186"/>
        <end position="209"/>
    </location>
</feature>
<evidence type="ECO:0000256" key="2">
    <source>
        <dbReference type="ARBA" id="ARBA00012609"/>
    </source>
</evidence>
<sequence length="616" mass="69980">MSDSENTALLVDSPTTMNFGNGSAKPTDSVPTYIPPPPLPPPKWIPEERSNRTLVLCFDGTGDQFDKDNSNIVQFLSMLRKDDPSKQLVYYQAGIGTYTNPILVTPVLSQASRTLDMMFAWNLGSHVRDGYEFLMQNCRDTVASVGIVPRTLPFVGTNDAIRYFRHALALDERRTKFMPSYYIQSAERGQPSQDQAPAQPPPARKHTSHVKAYEDEENAKSGLSTNALEVWFAGVHCDVGGGSVETDERHSLARIPLRWMIRECFRTNTGIIFDANMLENEVGLDVDFDAMTLKAIPARLAPRPAIKVDHIKPDDKIPGFFPTLWHFVWDTTSFPFVLLARLIIGKTHEEQKVEERERFLGEDVEELNDVLSPMYDQLPRRWYWRLIEWMPLRSKKQKAIVAQTDNRDDYVWTLNRGQGRKIFQHVMDRELKVHRSVKTRLEALDAAGKVGTYVPQIRPKVNGVAIRMTHEDWNVEQPKWFKWFMSKSPITCHVLDSSLGKPAAGVQVTLQECHRSNVTGGGDVWEPIANGQTNTDGRCIDLLPAPGSEEAVGGQFELKAGGLYKIAFKTKEYFEGTDRRSFYPWVEIPFEVVNPDEHYHIPLLISPYSYTTYRGS</sequence>
<reference evidence="7 8" key="1">
    <citation type="submission" date="2019-02" db="EMBL/GenBank/DDBJ databases">
        <title>Genome sequencing of the rare red list fungi Bondarzewia mesenterica.</title>
        <authorList>
            <person name="Buettner E."/>
            <person name="Kellner H."/>
        </authorList>
    </citation>
    <scope>NUCLEOTIDE SEQUENCE [LARGE SCALE GENOMIC DNA]</scope>
    <source>
        <strain evidence="7 8">DSM 108281</strain>
    </source>
</reference>